<name>A0AAV6I9U6_9ERIC</name>
<proteinExistence type="predicted"/>
<dbReference type="Proteomes" id="UP000823749">
    <property type="component" value="Chromosome 11"/>
</dbReference>
<protein>
    <submittedName>
        <fullName evidence="1">Uncharacterized protein</fullName>
    </submittedName>
</protein>
<sequence length="135" mass="15319">MAIRNLIQLRAVLFKNDVLNLTTDGLTLVRLGIEPWLGKLILQCFEHRLGKEGLVLAAIMPNASSIFCRVGNEEDKLQFDHYKARKVGSAQDWYPTIGVPGCYRTVGMPFANCVNLLVIDPFKLNFWLFIFLYGN</sequence>
<dbReference type="EMBL" id="JACTNZ010000011">
    <property type="protein sequence ID" value="KAG5524267.1"/>
    <property type="molecule type" value="Genomic_DNA"/>
</dbReference>
<organism evidence="1 2">
    <name type="scientific">Rhododendron griersonianum</name>
    <dbReference type="NCBI Taxonomy" id="479676"/>
    <lineage>
        <taxon>Eukaryota</taxon>
        <taxon>Viridiplantae</taxon>
        <taxon>Streptophyta</taxon>
        <taxon>Embryophyta</taxon>
        <taxon>Tracheophyta</taxon>
        <taxon>Spermatophyta</taxon>
        <taxon>Magnoliopsida</taxon>
        <taxon>eudicotyledons</taxon>
        <taxon>Gunneridae</taxon>
        <taxon>Pentapetalae</taxon>
        <taxon>asterids</taxon>
        <taxon>Ericales</taxon>
        <taxon>Ericaceae</taxon>
        <taxon>Ericoideae</taxon>
        <taxon>Rhodoreae</taxon>
        <taxon>Rhododendron</taxon>
    </lineage>
</organism>
<accession>A0AAV6I9U6</accession>
<evidence type="ECO:0000313" key="2">
    <source>
        <dbReference type="Proteomes" id="UP000823749"/>
    </source>
</evidence>
<reference evidence="1" key="1">
    <citation type="submission" date="2020-08" db="EMBL/GenBank/DDBJ databases">
        <title>Plant Genome Project.</title>
        <authorList>
            <person name="Zhang R.-G."/>
        </authorList>
    </citation>
    <scope>NUCLEOTIDE SEQUENCE</scope>
    <source>
        <strain evidence="1">WSP0</strain>
        <tissue evidence="1">Leaf</tissue>
    </source>
</reference>
<evidence type="ECO:0000313" key="1">
    <source>
        <dbReference type="EMBL" id="KAG5524267.1"/>
    </source>
</evidence>
<keyword evidence="2" id="KW-1185">Reference proteome</keyword>
<gene>
    <name evidence="1" type="ORF">RHGRI_031064</name>
</gene>
<comment type="caution">
    <text evidence="1">The sequence shown here is derived from an EMBL/GenBank/DDBJ whole genome shotgun (WGS) entry which is preliminary data.</text>
</comment>
<dbReference type="AlphaFoldDB" id="A0AAV6I9U6"/>